<dbReference type="InterPro" id="IPR022075">
    <property type="entry name" value="Symplekin_C"/>
</dbReference>
<comment type="caution">
    <text evidence="7">The sequence shown here is derived from an EMBL/GenBank/DDBJ whole genome shotgun (WGS) entry which is preliminary data.</text>
</comment>
<feature type="region of interest" description="Disordered" evidence="4">
    <location>
        <begin position="358"/>
        <end position="395"/>
    </location>
</feature>
<feature type="domain" description="Symplekin/Pta1 N-terminal" evidence="5">
    <location>
        <begin position="94"/>
        <end position="204"/>
    </location>
</feature>
<dbReference type="SUPFAM" id="SSF48371">
    <property type="entry name" value="ARM repeat"/>
    <property type="match status" value="1"/>
</dbReference>
<evidence type="ECO:0000259" key="6">
    <source>
        <dbReference type="Pfam" id="PF12295"/>
    </source>
</evidence>
<evidence type="ECO:0000256" key="4">
    <source>
        <dbReference type="SAM" id="MobiDB-lite"/>
    </source>
</evidence>
<feature type="compositionally biased region" description="Polar residues" evidence="4">
    <location>
        <begin position="358"/>
        <end position="368"/>
    </location>
</feature>
<accession>A0A1Y2BFD4</accession>
<feature type="compositionally biased region" description="Low complexity" evidence="4">
    <location>
        <begin position="238"/>
        <end position="251"/>
    </location>
</feature>
<reference evidence="7 8" key="1">
    <citation type="submission" date="2016-07" db="EMBL/GenBank/DDBJ databases">
        <title>Pervasive Adenine N6-methylation of Active Genes in Fungi.</title>
        <authorList>
            <consortium name="DOE Joint Genome Institute"/>
            <person name="Mondo S.J."/>
            <person name="Dannebaum R.O."/>
            <person name="Kuo R.C."/>
            <person name="Labutti K."/>
            <person name="Haridas S."/>
            <person name="Kuo A."/>
            <person name="Salamov A."/>
            <person name="Ahrendt S.R."/>
            <person name="Lipzen A."/>
            <person name="Sullivan W."/>
            <person name="Andreopoulos W.B."/>
            <person name="Clum A."/>
            <person name="Lindquist E."/>
            <person name="Daum C."/>
            <person name="Ramamoorthy G.K."/>
            <person name="Gryganskyi A."/>
            <person name="Culley D."/>
            <person name="Magnuson J.K."/>
            <person name="James T.Y."/>
            <person name="O'Malley M.A."/>
            <person name="Stajich J.E."/>
            <person name="Spatafora J.W."/>
            <person name="Visel A."/>
            <person name="Grigoriev I.V."/>
        </authorList>
    </citation>
    <scope>NUCLEOTIDE SEQUENCE [LARGE SCALE GENOMIC DNA]</scope>
    <source>
        <strain evidence="7 8">JEL800</strain>
    </source>
</reference>
<dbReference type="InterPro" id="IPR011989">
    <property type="entry name" value="ARM-like"/>
</dbReference>
<dbReference type="InterPro" id="IPR016024">
    <property type="entry name" value="ARM-type_fold"/>
</dbReference>
<comment type="subcellular location">
    <subcellularLocation>
        <location evidence="1">Nucleus</location>
    </subcellularLocation>
</comment>
<evidence type="ECO:0000259" key="5">
    <source>
        <dbReference type="Pfam" id="PF11935"/>
    </source>
</evidence>
<dbReference type="PANTHER" id="PTHR15245:SF20">
    <property type="entry name" value="SYMPLEKIN"/>
    <property type="match status" value="1"/>
</dbReference>
<evidence type="ECO:0000313" key="8">
    <source>
        <dbReference type="Proteomes" id="UP000193642"/>
    </source>
</evidence>
<protein>
    <recommendedName>
        <fullName evidence="9">Symplekin C-terminal domain-containing protein</fullName>
    </recommendedName>
</protein>
<gene>
    <name evidence="7" type="ORF">BCR33DRAFT_723132</name>
</gene>
<dbReference type="Pfam" id="PF12295">
    <property type="entry name" value="Symplekin_C"/>
    <property type="match status" value="1"/>
</dbReference>
<feature type="compositionally biased region" description="Basic and acidic residues" evidence="4">
    <location>
        <begin position="312"/>
        <end position="324"/>
    </location>
</feature>
<dbReference type="PANTHER" id="PTHR15245">
    <property type="entry name" value="SYMPLEKIN-RELATED"/>
    <property type="match status" value="1"/>
</dbReference>
<evidence type="ECO:0008006" key="9">
    <source>
        <dbReference type="Google" id="ProtNLM"/>
    </source>
</evidence>
<feature type="region of interest" description="Disordered" evidence="4">
    <location>
        <begin position="226"/>
        <end position="251"/>
    </location>
</feature>
<evidence type="ECO:0000256" key="1">
    <source>
        <dbReference type="ARBA" id="ARBA00004123"/>
    </source>
</evidence>
<dbReference type="GO" id="GO:0005847">
    <property type="term" value="C:mRNA cleavage and polyadenylation specificity factor complex"/>
    <property type="evidence" value="ECO:0007669"/>
    <property type="project" value="TreeGrafter"/>
</dbReference>
<name>A0A1Y2BFD4_9FUNG</name>
<keyword evidence="8" id="KW-1185">Reference proteome</keyword>
<dbReference type="Proteomes" id="UP000193642">
    <property type="component" value="Unassembled WGS sequence"/>
</dbReference>
<dbReference type="EMBL" id="MCGO01000067">
    <property type="protein sequence ID" value="ORY33531.1"/>
    <property type="molecule type" value="Genomic_DNA"/>
</dbReference>
<dbReference type="Pfam" id="PF11935">
    <property type="entry name" value="SYMPK_PTA1_N"/>
    <property type="match status" value="1"/>
</dbReference>
<keyword evidence="3" id="KW-0539">Nucleus</keyword>
<dbReference type="OrthoDB" id="331600at2759"/>
<dbReference type="Gene3D" id="1.25.10.10">
    <property type="entry name" value="Leucine-rich Repeat Variant"/>
    <property type="match status" value="1"/>
</dbReference>
<evidence type="ECO:0000256" key="2">
    <source>
        <dbReference type="ARBA" id="ARBA00022664"/>
    </source>
</evidence>
<dbReference type="InterPro" id="IPR032460">
    <property type="entry name" value="Symplekin/Pta1_N"/>
</dbReference>
<proteinExistence type="predicted"/>
<evidence type="ECO:0000256" key="3">
    <source>
        <dbReference type="ARBA" id="ARBA00023242"/>
    </source>
</evidence>
<dbReference type="InterPro" id="IPR021850">
    <property type="entry name" value="Symplekin/Pta1"/>
</dbReference>
<evidence type="ECO:0000313" key="7">
    <source>
        <dbReference type="EMBL" id="ORY33531.1"/>
    </source>
</evidence>
<feature type="compositionally biased region" description="Low complexity" evidence="4">
    <location>
        <begin position="369"/>
        <end position="380"/>
    </location>
</feature>
<feature type="domain" description="Symplekin C-terminal" evidence="6">
    <location>
        <begin position="713"/>
        <end position="902"/>
    </location>
</feature>
<keyword evidence="2" id="KW-0507">mRNA processing</keyword>
<sequence>MASEDWSAQTLAALKGGSFAMLSASVGQIVQHALGVGTDAAKEQLAELLVSGCCLDASMPQGVLVAGASSPVIDTLVFLLSDASSLATIPLVDVTTWVKLSQLKATCKAFSTHQNLGVRSYAIKFLQTVVLAQSYAGPTPELGDVSLDLVPPNHPYLFPQDLQRESLDTFNALLLLLNDNCPSAIMTASINSLFPIIKTRPSYSAIAGYEIAVRVKARDQGAKRMIIDDGPLPPAPTSAPEYSSASGYPSGSGIHQSEFDVQSVPLNLAVDLVVQVMAMTPQNVWIERLTQFGQTLLQNEQQQQGFSASASDPRRRDPRMKEDATEPSASAMDIVSQLSALQNQSQIKPESLLDPSATSSLFSQPYTAPQQHQPQVSQQEPEFDPLSVPLPPLSTDDAQTTWKQAITRILDLEPYFDIHQHDALATSTQPPAAYLSTPKKAFRTRYELAVLWLHEEYHLAVVKNRKLRKTNVEASAEDAFSGYDALFHQMLFALKEGQGGLDAKDRTFTKFLIDVPLVTSIALDQVLKSYCEDSERMLLGFSSLRDLILLRPAVRDRCVDTVLAYCVHPDKIIRSNAILLARRWISPDHAVLGPIVEKYATETLLKLCGPPPSADDEEGEDGGGAAWEEIDSIRHFELYFALSSKKHSLLSTLFTKFSTFLPEVTSTILHQIDPLIRSMANSVTALCTILRTFPKEVVSTVIDLVVTHDLDGTWILKVLSGLDKNQILQFLPKLIALLDGSEERERLVEAGLVKIFASDQDPTTVLLPVLALNKLAELDKKVSPVEVLMAIHNMEGPVDLKCCLEGTKLCIKHPEIFKQEVLAIVIQQLVDQQKIPTLLNNQTFPNLANFINSILTRLITKRVWVNPNLWKGFIICCKLIAPTSFSVIITLPKPQMEDILNKEPGLKPQLYEYVLGLPSAMTSRVRSLLPLLEDPHQMMQGQQRQQWDQSYSG</sequence>
<dbReference type="STRING" id="329046.A0A1Y2BFD4"/>
<dbReference type="GO" id="GO:0006397">
    <property type="term" value="P:mRNA processing"/>
    <property type="evidence" value="ECO:0007669"/>
    <property type="project" value="UniProtKB-KW"/>
</dbReference>
<organism evidence="7 8">
    <name type="scientific">Rhizoclosmatium globosum</name>
    <dbReference type="NCBI Taxonomy" id="329046"/>
    <lineage>
        <taxon>Eukaryota</taxon>
        <taxon>Fungi</taxon>
        <taxon>Fungi incertae sedis</taxon>
        <taxon>Chytridiomycota</taxon>
        <taxon>Chytridiomycota incertae sedis</taxon>
        <taxon>Chytridiomycetes</taxon>
        <taxon>Chytridiales</taxon>
        <taxon>Chytriomycetaceae</taxon>
        <taxon>Rhizoclosmatium</taxon>
    </lineage>
</organism>
<feature type="region of interest" description="Disordered" evidence="4">
    <location>
        <begin position="300"/>
        <end position="330"/>
    </location>
</feature>
<dbReference type="AlphaFoldDB" id="A0A1Y2BFD4"/>